<dbReference type="SUPFAM" id="SSF57756">
    <property type="entry name" value="Retrovirus zinc finger-like domains"/>
    <property type="match status" value="1"/>
</dbReference>
<proteinExistence type="predicted"/>
<dbReference type="SMART" id="SM00343">
    <property type="entry name" value="ZnF_C2HC"/>
    <property type="match status" value="2"/>
</dbReference>
<name>A0ABM0JHP6_APLCA</name>
<sequence length="164" mass="18469">MVQVSSSIESGKLLACTSFGGISVCVQPHRSLNTSKGVIKSRELCGCTEEEMVQEVDGIVHARRIKIRRDGKEIWTNTWILTFNTPTSPTKLDIAYLQLEVRPYIPKPMRCFNCQRFGHTQLRCRGAVCPRCGKEGHSEETCSADPWCPNCRRSVRSGVRRKPS</sequence>
<keyword evidence="1" id="KW-0863">Zinc-finger</keyword>
<organism evidence="3 4">
    <name type="scientific">Aplysia californica</name>
    <name type="common">California sea hare</name>
    <dbReference type="NCBI Taxonomy" id="6500"/>
    <lineage>
        <taxon>Eukaryota</taxon>
        <taxon>Metazoa</taxon>
        <taxon>Spiralia</taxon>
        <taxon>Lophotrochozoa</taxon>
        <taxon>Mollusca</taxon>
        <taxon>Gastropoda</taxon>
        <taxon>Heterobranchia</taxon>
        <taxon>Euthyneura</taxon>
        <taxon>Tectipleura</taxon>
        <taxon>Aplysiida</taxon>
        <taxon>Aplysioidea</taxon>
        <taxon>Aplysiidae</taxon>
        <taxon>Aplysia</taxon>
    </lineage>
</organism>
<keyword evidence="3" id="KW-1185">Reference proteome</keyword>
<feature type="domain" description="CCHC-type" evidence="2">
    <location>
        <begin position="129"/>
        <end position="142"/>
    </location>
</feature>
<dbReference type="RefSeq" id="XP_005093897.1">
    <property type="nucleotide sequence ID" value="XM_005093840.1"/>
</dbReference>
<evidence type="ECO:0000259" key="2">
    <source>
        <dbReference type="PROSITE" id="PS50158"/>
    </source>
</evidence>
<accession>A0ABM0JHP6</accession>
<dbReference type="PROSITE" id="PS50158">
    <property type="entry name" value="ZF_CCHC"/>
    <property type="match status" value="1"/>
</dbReference>
<evidence type="ECO:0000313" key="3">
    <source>
        <dbReference type="Proteomes" id="UP000694888"/>
    </source>
</evidence>
<dbReference type="InterPro" id="IPR036875">
    <property type="entry name" value="Znf_CCHC_sf"/>
</dbReference>
<dbReference type="GeneID" id="101850316"/>
<reference evidence="4" key="1">
    <citation type="submission" date="2025-08" db="UniProtKB">
        <authorList>
            <consortium name="RefSeq"/>
        </authorList>
    </citation>
    <scope>IDENTIFICATION</scope>
</reference>
<dbReference type="Proteomes" id="UP000694888">
    <property type="component" value="Unplaced"/>
</dbReference>
<protein>
    <submittedName>
        <fullName evidence="4">Uncharacterized protein LOC101850316</fullName>
    </submittedName>
</protein>
<keyword evidence="1" id="KW-0479">Metal-binding</keyword>
<keyword evidence="1" id="KW-0862">Zinc</keyword>
<evidence type="ECO:0000256" key="1">
    <source>
        <dbReference type="PROSITE-ProRule" id="PRU00047"/>
    </source>
</evidence>
<dbReference type="InterPro" id="IPR001878">
    <property type="entry name" value="Znf_CCHC"/>
</dbReference>
<gene>
    <name evidence="4" type="primary">LOC101850316</name>
</gene>
<evidence type="ECO:0000313" key="4">
    <source>
        <dbReference type="RefSeq" id="XP_005093897.1"/>
    </source>
</evidence>
<dbReference type="Gene3D" id="4.10.60.10">
    <property type="entry name" value="Zinc finger, CCHC-type"/>
    <property type="match status" value="1"/>
</dbReference>